<evidence type="ECO:0000256" key="7">
    <source>
        <dbReference type="ARBA" id="ARBA00023034"/>
    </source>
</evidence>
<feature type="region of interest" description="Disordered" evidence="9">
    <location>
        <begin position="1431"/>
        <end position="1451"/>
    </location>
</feature>
<dbReference type="InterPro" id="IPR001173">
    <property type="entry name" value="Glyco_trans_2-like"/>
</dbReference>
<dbReference type="SUPFAM" id="SSF53448">
    <property type="entry name" value="Nucleotide-diphospho-sugar transferases"/>
    <property type="match status" value="3"/>
</dbReference>
<dbReference type="GO" id="GO:0000938">
    <property type="term" value="C:GARP complex"/>
    <property type="evidence" value="ECO:0007669"/>
    <property type="project" value="InterPro"/>
</dbReference>
<dbReference type="EMBL" id="KQ459593">
    <property type="protein sequence ID" value="KPI96363.1"/>
    <property type="molecule type" value="Genomic_DNA"/>
</dbReference>
<dbReference type="PANTHER" id="PTHR12820">
    <property type="entry name" value="VACUOLAR SORTING PROTEIN 53"/>
    <property type="match status" value="1"/>
</dbReference>
<feature type="compositionally biased region" description="Basic residues" evidence="9">
    <location>
        <begin position="1555"/>
        <end position="1572"/>
    </location>
</feature>
<dbReference type="STRING" id="66420.A0A194PTR3"/>
<dbReference type="Gene3D" id="3.90.550.10">
    <property type="entry name" value="Spore Coat Polysaccharide Biosynthesis Protein SpsA, Chain A"/>
    <property type="match status" value="4"/>
</dbReference>
<dbReference type="Pfam" id="PF16854">
    <property type="entry name" value="VPS53_C"/>
    <property type="match status" value="1"/>
</dbReference>
<comment type="similarity">
    <text evidence="4">Belongs to the VPS53 family.</text>
</comment>
<dbReference type="GO" id="GO:0000139">
    <property type="term" value="C:Golgi membrane"/>
    <property type="evidence" value="ECO:0007669"/>
    <property type="project" value="UniProtKB-SubCell"/>
</dbReference>
<dbReference type="PROSITE" id="PS50231">
    <property type="entry name" value="RICIN_B_LECTIN"/>
    <property type="match status" value="1"/>
</dbReference>
<dbReference type="CDD" id="cd00761">
    <property type="entry name" value="Glyco_tranf_GTA_type"/>
    <property type="match status" value="2"/>
</dbReference>
<dbReference type="Gene3D" id="1.10.357.110">
    <property type="entry name" value="Vacuolar protein sorting-associated protein 53, C-terminus"/>
    <property type="match status" value="1"/>
</dbReference>
<dbReference type="InterPro" id="IPR038260">
    <property type="entry name" value="Vps53_C_sf"/>
</dbReference>
<evidence type="ECO:0000256" key="8">
    <source>
        <dbReference type="ARBA" id="ARBA00023136"/>
    </source>
</evidence>
<dbReference type="PANTHER" id="PTHR12820:SF0">
    <property type="entry name" value="VACUOLAR PROTEIN SORTING-ASSOCIATED PROTEIN 53 HOMOLOG"/>
    <property type="match status" value="1"/>
</dbReference>
<feature type="compositionally biased region" description="Polar residues" evidence="9">
    <location>
        <begin position="1667"/>
        <end position="1681"/>
    </location>
</feature>
<feature type="region of interest" description="Disordered" evidence="9">
    <location>
        <begin position="1661"/>
        <end position="1681"/>
    </location>
</feature>
<feature type="region of interest" description="Disordered" evidence="9">
    <location>
        <begin position="1992"/>
        <end position="2022"/>
    </location>
</feature>
<evidence type="ECO:0000256" key="2">
    <source>
        <dbReference type="ARBA" id="ARBA00004323"/>
    </source>
</evidence>
<dbReference type="Gene3D" id="1.10.8.460">
    <property type="entry name" value="ppGaNTase-T1 linker domain-like"/>
    <property type="match status" value="1"/>
</dbReference>
<evidence type="ECO:0000256" key="9">
    <source>
        <dbReference type="SAM" id="MobiDB-lite"/>
    </source>
</evidence>
<gene>
    <name evidence="11" type="ORF">RR46_12393</name>
</gene>
<keyword evidence="6" id="KW-0967">Endosome</keyword>
<dbReference type="Pfam" id="PF00652">
    <property type="entry name" value="Ricin_B_lectin"/>
    <property type="match status" value="1"/>
</dbReference>
<feature type="region of interest" description="Disordered" evidence="9">
    <location>
        <begin position="1693"/>
        <end position="1739"/>
    </location>
</feature>
<evidence type="ECO:0000256" key="1">
    <source>
        <dbReference type="ARBA" id="ARBA00004150"/>
    </source>
</evidence>
<dbReference type="InterPro" id="IPR000772">
    <property type="entry name" value="Ricin_B_lectin"/>
</dbReference>
<keyword evidence="7" id="KW-0333">Golgi apparatus</keyword>
<dbReference type="InterPro" id="IPR039766">
    <property type="entry name" value="Vps53"/>
</dbReference>
<name>A0A194PTR3_PAPXU</name>
<feature type="domain" description="Ricin B lectin" evidence="10">
    <location>
        <begin position="1365"/>
        <end position="1507"/>
    </location>
</feature>
<evidence type="ECO:0000313" key="12">
    <source>
        <dbReference type="Proteomes" id="UP000053268"/>
    </source>
</evidence>
<feature type="region of interest" description="Disordered" evidence="9">
    <location>
        <begin position="1897"/>
        <end position="1931"/>
    </location>
</feature>
<dbReference type="SMART" id="SM00458">
    <property type="entry name" value="RICIN"/>
    <property type="match status" value="1"/>
</dbReference>
<feature type="compositionally biased region" description="Low complexity" evidence="9">
    <location>
        <begin position="1922"/>
        <end position="1931"/>
    </location>
</feature>
<evidence type="ECO:0000256" key="3">
    <source>
        <dbReference type="ARBA" id="ARBA00004481"/>
    </source>
</evidence>
<keyword evidence="12" id="KW-1185">Reference proteome</keyword>
<accession>A0A194PTR3</accession>
<evidence type="ECO:0000313" key="11">
    <source>
        <dbReference type="EMBL" id="KPI96363.1"/>
    </source>
</evidence>
<comment type="subcellular location">
    <subcellularLocation>
        <location evidence="3">Endosome membrane</location>
        <topology evidence="3">Peripheral membrane protein</topology>
    </subcellularLocation>
    <subcellularLocation>
        <location evidence="2">Golgi apparatus membrane</location>
        <topology evidence="2">Single-pass type II membrane protein</topology>
    </subcellularLocation>
    <subcellularLocation>
        <location evidence="1">Golgi apparatus</location>
        <location evidence="1">trans-Golgi network membrane</location>
        <topology evidence="1">Peripheral membrane protein</topology>
    </subcellularLocation>
</comment>
<feature type="region of interest" description="Disordered" evidence="9">
    <location>
        <begin position="1532"/>
        <end position="1572"/>
    </location>
</feature>
<dbReference type="InterPro" id="IPR007234">
    <property type="entry name" value="Vps53_N"/>
</dbReference>
<dbReference type="InterPro" id="IPR035992">
    <property type="entry name" value="Ricin_B-like_lectins"/>
</dbReference>
<feature type="region of interest" description="Disordered" evidence="9">
    <location>
        <begin position="369"/>
        <end position="394"/>
    </location>
</feature>
<dbReference type="GO" id="GO:0010008">
    <property type="term" value="C:endosome membrane"/>
    <property type="evidence" value="ECO:0007669"/>
    <property type="project" value="UniProtKB-SubCell"/>
</dbReference>
<dbReference type="GO" id="GO:0005829">
    <property type="term" value="C:cytosol"/>
    <property type="evidence" value="ECO:0007669"/>
    <property type="project" value="GOC"/>
</dbReference>
<dbReference type="InterPro" id="IPR029044">
    <property type="entry name" value="Nucleotide-diphossugar_trans"/>
</dbReference>
<sequence length="2022" mass="228671">MDSNEILDDKDSGPEVQMNFPSSVMSRIEELMGETEQFDSDEFDAVAYINRVFPTEQSLSGVETAAARCEFRLASVQHDIQRLVREQAAQRDVGQQALLEAQRCIGELSLQVTEINKKAERSESMVREITAEIKQLDCAKWNLTAAITALNHLHMLAGGAATLRGLAQRRQYKELVLPLQAIMEVLQHFESYKDIRELNALRDEVHTIRAQLATQILADFKDAFTGSKSGVSQRTLAEACGVVDALDPKVKKELLNWFISMQLQEYQHLFSPEQECAWLSHIERRYAWLKKHLLSFEESLGAVFPHPWLLSERIAKQFCKITRSELTNIMSSRRNEVDVKLLLYAIQKTYNFEVLLHKRFVGTDFTGTENIEPSSDKQAPFEDDNKEGQTEEVPASGSPWVGLIGGCFEPYLSLYITSLDTSLRSLMDTFIQDAKSSDTGNTSSVNTSGAVIASCADLFLFYKKCLVQCARLTTGEPMLELAGVFQKYLREYASSVLQAALPRAAPALTLGSLGAANMPSLVTNLHTLLRDETTTRYTKQEISKITSVITTSEYCLETTVHLQQKLKEKVAPSLSDKIDLVPEQDLFHKMISNCIQLLVQDLELACEPALQAMTKISWLHFDNVGDQSSYVTQIIMHLKNTIPNLRDNLASSRKYFTQFCIRFANSFIPKFIQNVYKCKPISTVGSEQLLLDTHMLKTALLELPSIGSDVKRQAPATYTKVVIKLMTKAEMILKLVMAPLDGNLEGFVAQFVQLLPESTIAEFHKVLDMKGAKLSKTQMSSLDAKFKDLTKSVNNEVIIVTILTLFEQWRGGKRSARAQDVDALEDEYEKQVLEDEARIIPGLGEGGVAARLVGEAKRLGEESEKALAINVYLSDRIAYNRTLKDYRNPACRRMLYDAELPSASVIIIFHNEPYSVVVRTIWSVVNSVRRSQPWYTRANYVERATGRTMTLGYPGQDPSSPFVYLKEIILVDDNSTLPELKGKLSHYIRTRLPPDLIRILRLPDRVGLIQARQAGSQEAKADVLVFLDSHCEANEDWLRPLLQRIKNNRTAVVTPIIDMLESDTLEYQPGNADFECCNGTFLYSVGLTRARLAGARFAKGDVLVFLDAHCEGQADWLRPLLQRVKESPTSVVVPIIDVIESGNFYYSVQDPEAFQISECVDIRRQGLMRARMTGARSARGDVLVFLDAHCEAGSDWLRPLLQRIRHKRDAVLTPLIDVLDQTTFQLDAAEHFQVGGFTFMGHFTWIDVPEREKKRRGSDIDPTWSPTMAGGLFAMNRAYYWELGAYDEQMAGWGGENLEMSFRIWQCGGTLETIPCSRVGHVFRSFHPYGLPAMSDTHEKLHCKSFQWYLDHVYKEKFVPVRDVYGFGRFMNAWSNLCLDTLQRDGEGTPLGVYPCHDTLQATQYLSLSLKGELRDEEKCAELQYTRHIPEDNIDRRRSQSSDGDMSRQGSRTGKFIVKHLKWQYLDSKQLQHVESQLCLQTGERPGADVTARRCRDNLPAQQWLIDYSEDNDFRASNDIEPSEQEVNLMRLRGQRRKSRSLLSVETENEAKEARRSHKSKRKGKKSKKKNKKKVIKNKFILTLVRTMKNNTEEHLETEIHCKHTRLYPNNTFVRDLVTILNDNNIKVINNGRVFERNKVTELSKDKKVEKVLKKMDVRMPPEEQDTTSVTPALPQPHNSIGQIPVMEVPKQPWRNGKKLKPGRLVEEPSGSGAGAGGGGTDEDEVNVAPAGRPPSTQNKIIVEEFVEVKQLPNDAPQATKKRKHRRKHTTMIPMYQPDDIEDTPLMDTKLRAGLPTWSDDYDNYKRETSHRRKHTTMIPMYQPDDIEDTPLMDTKLRAGLPTWSDDYDNYKRETSEEKVGNMMISVENSHYPPQNVKSHFGNVLVERLQHARPHVRTQNGPYIEPGTSEAPGEGGEGEGGAAPQAPRPRAQQPVKLVMKSNLTFNLGDEFFNWRRNADDVAQFLGELGIPLNTNATRSIVNWTKPLKIEVKEPPPVRNATASSATGEDYSSGSSDSASKET</sequence>
<dbReference type="Proteomes" id="UP000053268">
    <property type="component" value="Unassembled WGS sequence"/>
</dbReference>
<feature type="compositionally biased region" description="Polar residues" evidence="9">
    <location>
        <begin position="1441"/>
        <end position="1451"/>
    </location>
</feature>
<dbReference type="Pfam" id="PF04100">
    <property type="entry name" value="Vps53_N"/>
    <property type="match status" value="1"/>
</dbReference>
<evidence type="ECO:0000256" key="5">
    <source>
        <dbReference type="ARBA" id="ARBA00014103"/>
    </source>
</evidence>
<organism evidence="11 12">
    <name type="scientific">Papilio xuthus</name>
    <name type="common">Asian swallowtail butterfly</name>
    <dbReference type="NCBI Taxonomy" id="66420"/>
    <lineage>
        <taxon>Eukaryota</taxon>
        <taxon>Metazoa</taxon>
        <taxon>Ecdysozoa</taxon>
        <taxon>Arthropoda</taxon>
        <taxon>Hexapoda</taxon>
        <taxon>Insecta</taxon>
        <taxon>Pterygota</taxon>
        <taxon>Neoptera</taxon>
        <taxon>Endopterygota</taxon>
        <taxon>Lepidoptera</taxon>
        <taxon>Glossata</taxon>
        <taxon>Ditrysia</taxon>
        <taxon>Papilionoidea</taxon>
        <taxon>Papilionidae</taxon>
        <taxon>Papilioninae</taxon>
        <taxon>Papilio</taxon>
    </lineage>
</organism>
<dbReference type="Pfam" id="PF00535">
    <property type="entry name" value="Glycos_transf_2"/>
    <property type="match status" value="3"/>
</dbReference>
<dbReference type="InterPro" id="IPR031745">
    <property type="entry name" value="Vps53_C"/>
</dbReference>
<evidence type="ECO:0000259" key="10">
    <source>
        <dbReference type="SMART" id="SM00458"/>
    </source>
</evidence>
<dbReference type="SUPFAM" id="SSF50370">
    <property type="entry name" value="Ricin B-like lectins"/>
    <property type="match status" value="1"/>
</dbReference>
<feature type="compositionally biased region" description="Basic and acidic residues" evidence="9">
    <location>
        <begin position="1431"/>
        <end position="1440"/>
    </location>
</feature>
<evidence type="ECO:0000256" key="6">
    <source>
        <dbReference type="ARBA" id="ARBA00022753"/>
    </source>
</evidence>
<proteinExistence type="inferred from homology"/>
<reference evidence="11 12" key="1">
    <citation type="journal article" date="2015" name="Nat. Commun.">
        <title>Outbred genome sequencing and CRISPR/Cas9 gene editing in butterflies.</title>
        <authorList>
            <person name="Li X."/>
            <person name="Fan D."/>
            <person name="Zhang W."/>
            <person name="Liu G."/>
            <person name="Zhang L."/>
            <person name="Zhao L."/>
            <person name="Fang X."/>
            <person name="Chen L."/>
            <person name="Dong Y."/>
            <person name="Chen Y."/>
            <person name="Ding Y."/>
            <person name="Zhao R."/>
            <person name="Feng M."/>
            <person name="Zhu Y."/>
            <person name="Feng Y."/>
            <person name="Jiang X."/>
            <person name="Zhu D."/>
            <person name="Xiang H."/>
            <person name="Feng X."/>
            <person name="Li S."/>
            <person name="Wang J."/>
            <person name="Zhang G."/>
            <person name="Kronforst M.R."/>
            <person name="Wang W."/>
        </authorList>
    </citation>
    <scope>NUCLEOTIDE SEQUENCE [LARGE SCALE GENOMIC DNA]</scope>
    <source>
        <strain evidence="11">Ya'a_city_454_Px</strain>
        <tissue evidence="11">Whole body</tissue>
    </source>
</reference>
<dbReference type="GO" id="GO:0042147">
    <property type="term" value="P:retrograde transport, endosome to Golgi"/>
    <property type="evidence" value="ECO:0007669"/>
    <property type="project" value="InterPro"/>
</dbReference>
<evidence type="ECO:0000256" key="4">
    <source>
        <dbReference type="ARBA" id="ARBA00008628"/>
    </source>
</evidence>
<feature type="compositionally biased region" description="Low complexity" evidence="9">
    <location>
        <begin position="2011"/>
        <end position="2022"/>
    </location>
</feature>
<protein>
    <recommendedName>
        <fullName evidence="5">Vacuolar protein sorting-associated protein 53 homolog</fullName>
    </recommendedName>
</protein>
<dbReference type="Gene3D" id="2.80.10.50">
    <property type="match status" value="1"/>
</dbReference>
<keyword evidence="8" id="KW-0472">Membrane</keyword>